<dbReference type="EMBL" id="UHDK01000001">
    <property type="protein sequence ID" value="SUM31589.1"/>
    <property type="molecule type" value="Genomic_DNA"/>
</dbReference>
<evidence type="ECO:0000256" key="10">
    <source>
        <dbReference type="ARBA" id="ARBA00029989"/>
    </source>
</evidence>
<dbReference type="PRINTS" id="PR00081">
    <property type="entry name" value="GDHRDH"/>
</dbReference>
<evidence type="ECO:0000256" key="1">
    <source>
        <dbReference type="ARBA" id="ARBA00002607"/>
    </source>
</evidence>
<evidence type="ECO:0000256" key="5">
    <source>
        <dbReference type="ARBA" id="ARBA00016110"/>
    </source>
</evidence>
<dbReference type="NCBIfam" id="TIGR01963">
    <property type="entry name" value="PHB_DH"/>
    <property type="match status" value="1"/>
</dbReference>
<dbReference type="InterPro" id="IPR050259">
    <property type="entry name" value="SDR"/>
</dbReference>
<dbReference type="PANTHER" id="PTHR42879:SF2">
    <property type="entry name" value="3-OXOACYL-[ACYL-CARRIER-PROTEIN] REDUCTASE FABG"/>
    <property type="match status" value="1"/>
</dbReference>
<dbReference type="STRING" id="1293.SH09_02210"/>
<dbReference type="Gene3D" id="3.40.50.720">
    <property type="entry name" value="NAD(P)-binding Rossmann-like Domain"/>
    <property type="match status" value="1"/>
</dbReference>
<gene>
    <name evidence="15" type="primary">bdhA</name>
    <name evidence="15" type="ORF">NCTC12195_01023</name>
    <name evidence="14" type="ORF">SGA02_00540</name>
</gene>
<dbReference type="AlphaFoldDB" id="A0A0D0SIP6"/>
<accession>A0A0D0SIP6</accession>
<proteinExistence type="inferred from homology"/>
<evidence type="ECO:0000256" key="6">
    <source>
        <dbReference type="ARBA" id="ARBA00017650"/>
    </source>
</evidence>
<dbReference type="PROSITE" id="PS00061">
    <property type="entry name" value="ADH_SHORT"/>
    <property type="match status" value="1"/>
</dbReference>
<dbReference type="Proteomes" id="UP000255277">
    <property type="component" value="Unassembled WGS sequence"/>
</dbReference>
<dbReference type="InterPro" id="IPR011294">
    <property type="entry name" value="3-OHbutyrate_DH"/>
</dbReference>
<sequence length="258" mass="27644">MVKDKVTIITGAASGIGLGIAKVFLEHGAKVVLADMNKEKLTSEVEQLIASGYDCMAIQVDVTDEMAVQQMIDQTVERYGRLDVLFNNAGLQHVEAIESFPTDKFRQMIDIMLTGSFIGTKYALPIMKAQQSGRILNMASINGVIGFSGKAAYNSAKHGIIGLTKVTALETATDGITVNAICPGYIDTPLVRNQMADLAKHRGVSVEAVLEDVLYPLIPQKRLVDIADVANYALFLCSDGGKSVTGQSILIDGGYTAQ</sequence>
<name>A0A0D0SIP6_STAGA</name>
<dbReference type="InterPro" id="IPR020904">
    <property type="entry name" value="Sc_DH/Rdtase_CS"/>
</dbReference>
<dbReference type="GO" id="GO:0008206">
    <property type="term" value="P:bile acid metabolic process"/>
    <property type="evidence" value="ECO:0007669"/>
    <property type="project" value="UniProtKB-ARBA"/>
</dbReference>
<dbReference type="GO" id="GO:0052588">
    <property type="term" value="F:diacetyl reductase ((S)-acetoin forming) (NAD+) activity"/>
    <property type="evidence" value="ECO:0007669"/>
    <property type="project" value="UniProtKB-EC"/>
</dbReference>
<organism evidence="15 16">
    <name type="scientific">Staphylococcus gallinarum</name>
    <dbReference type="NCBI Taxonomy" id="1293"/>
    <lineage>
        <taxon>Bacteria</taxon>
        <taxon>Bacillati</taxon>
        <taxon>Bacillota</taxon>
        <taxon>Bacilli</taxon>
        <taxon>Bacillales</taxon>
        <taxon>Staphylococcaceae</taxon>
        <taxon>Staphylococcus</taxon>
    </lineage>
</organism>
<dbReference type="SUPFAM" id="SSF51735">
    <property type="entry name" value="NAD(P)-binding Rossmann-fold domains"/>
    <property type="match status" value="1"/>
</dbReference>
<evidence type="ECO:0000256" key="2">
    <source>
        <dbReference type="ARBA" id="ARBA00003200"/>
    </source>
</evidence>
<reference evidence="15 16" key="1">
    <citation type="submission" date="2018-06" db="EMBL/GenBank/DDBJ databases">
        <authorList>
            <consortium name="Pathogen Informatics"/>
            <person name="Doyle S."/>
        </authorList>
    </citation>
    <scope>NUCLEOTIDE SEQUENCE [LARGE SCALE GENOMIC DNA]</scope>
    <source>
        <strain evidence="15 16">NCTC12195</strain>
    </source>
</reference>
<dbReference type="EMBL" id="BKAX01000001">
    <property type="protein sequence ID" value="GEQ04226.1"/>
    <property type="molecule type" value="Genomic_DNA"/>
</dbReference>
<evidence type="ECO:0000313" key="14">
    <source>
        <dbReference type="EMBL" id="GEQ04226.1"/>
    </source>
</evidence>
<evidence type="ECO:0000313" key="17">
    <source>
        <dbReference type="Proteomes" id="UP000321057"/>
    </source>
</evidence>
<evidence type="ECO:0000256" key="3">
    <source>
        <dbReference type="ARBA" id="ARBA00006484"/>
    </source>
</evidence>
<comment type="catalytic activity">
    <reaction evidence="13">
        <text>(S)-acetoin + NAD(+) = diacetyl + NADH + H(+)</text>
        <dbReference type="Rhea" id="RHEA:27286"/>
        <dbReference type="ChEBI" id="CHEBI:15378"/>
        <dbReference type="ChEBI" id="CHEBI:15687"/>
        <dbReference type="ChEBI" id="CHEBI:16583"/>
        <dbReference type="ChEBI" id="CHEBI:57540"/>
        <dbReference type="ChEBI" id="CHEBI:57945"/>
        <dbReference type="EC" id="1.1.1.304"/>
    </reaction>
</comment>
<dbReference type="RefSeq" id="WP_042737988.1">
    <property type="nucleotide sequence ID" value="NZ_BKAX01000001.1"/>
</dbReference>
<evidence type="ECO:0000256" key="7">
    <source>
        <dbReference type="ARBA" id="ARBA00023002"/>
    </source>
</evidence>
<evidence type="ECO:0000256" key="11">
    <source>
        <dbReference type="ARBA" id="ARBA00031758"/>
    </source>
</evidence>
<dbReference type="PANTHER" id="PTHR42879">
    <property type="entry name" value="3-OXOACYL-(ACYL-CARRIER-PROTEIN) REDUCTASE"/>
    <property type="match status" value="1"/>
</dbReference>
<dbReference type="NCBIfam" id="NF009093">
    <property type="entry name" value="PRK12429.1"/>
    <property type="match status" value="1"/>
</dbReference>
<comment type="function">
    <text evidence="1">Catalyzes the NADPH-dependent reduction of beta-ketoacyl-ACP substrates to beta-hydroxyacyl-ACP products, the first reductive step in the elongation cycle of fatty acid biosynthesis.</text>
</comment>
<evidence type="ECO:0000256" key="13">
    <source>
        <dbReference type="ARBA" id="ARBA00047315"/>
    </source>
</evidence>
<dbReference type="EC" id="1.1.1.304" evidence="4"/>
<reference evidence="14 17" key="2">
    <citation type="submission" date="2019-07" db="EMBL/GenBank/DDBJ databases">
        <title>Whole genome shotgun sequence of Staphylococcus gallinarum NBRC 109767.</title>
        <authorList>
            <person name="Hosoyama A."/>
            <person name="Uohara A."/>
            <person name="Ohji S."/>
            <person name="Ichikawa N."/>
        </authorList>
    </citation>
    <scope>NUCLEOTIDE SEQUENCE [LARGE SCALE GENOMIC DNA]</scope>
    <source>
        <strain evidence="14 17">NBRC 109767</strain>
    </source>
</reference>
<evidence type="ECO:0000256" key="9">
    <source>
        <dbReference type="ARBA" id="ARBA00029899"/>
    </source>
</evidence>
<dbReference type="FunFam" id="3.40.50.720:FF:000084">
    <property type="entry name" value="Short-chain dehydrogenase reductase"/>
    <property type="match status" value="1"/>
</dbReference>
<evidence type="ECO:0000256" key="4">
    <source>
        <dbReference type="ARBA" id="ARBA00012848"/>
    </source>
</evidence>
<protein>
    <recommendedName>
        <fullName evidence="6">3-oxoacyl-[acyl-carrier-protein] reductase FabG</fullName>
        <ecNumber evidence="4">1.1.1.304</ecNumber>
    </recommendedName>
    <alternativeName>
        <fullName evidence="10">Acetoin(diacetyl) reductase</fullName>
    </alternativeName>
    <alternativeName>
        <fullName evidence="8 12">Beta-Ketoacyl-acyl carrier protein reductase</fullName>
    </alternativeName>
    <alternativeName>
        <fullName evidence="9">Beta-ketoacyl-ACP reductase</fullName>
    </alternativeName>
    <alternativeName>
        <fullName evidence="5">Diacetyl reductase [(S)-acetoin forming]</fullName>
    </alternativeName>
    <alternativeName>
        <fullName evidence="11">Meso-2,3-butanediol dehydrogenase</fullName>
    </alternativeName>
</protein>
<dbReference type="Pfam" id="PF13561">
    <property type="entry name" value="adh_short_C2"/>
    <property type="match status" value="1"/>
</dbReference>
<keyword evidence="7 15" id="KW-0560">Oxidoreductase</keyword>
<keyword evidence="17" id="KW-1185">Reference proteome</keyword>
<dbReference type="InterPro" id="IPR002347">
    <property type="entry name" value="SDR_fam"/>
</dbReference>
<dbReference type="Proteomes" id="UP000321057">
    <property type="component" value="Unassembled WGS sequence"/>
</dbReference>
<dbReference type="InterPro" id="IPR036291">
    <property type="entry name" value="NAD(P)-bd_dom_sf"/>
</dbReference>
<evidence type="ECO:0000313" key="15">
    <source>
        <dbReference type="EMBL" id="SUM31589.1"/>
    </source>
</evidence>
<comment type="similarity">
    <text evidence="3">Belongs to the short-chain dehydrogenases/reductases (SDR) family.</text>
</comment>
<dbReference type="PRINTS" id="PR00080">
    <property type="entry name" value="SDRFAMILY"/>
</dbReference>
<comment type="function">
    <text evidence="2">Catalyzes the irreversible reduction of 2,3-butanediol to (S)-acetoin in the presence of NADH.</text>
</comment>
<evidence type="ECO:0000313" key="16">
    <source>
        <dbReference type="Proteomes" id="UP000255277"/>
    </source>
</evidence>
<evidence type="ECO:0000256" key="12">
    <source>
        <dbReference type="ARBA" id="ARBA00032683"/>
    </source>
</evidence>
<dbReference type="GO" id="GO:0003858">
    <property type="term" value="F:3-hydroxybutyrate dehydrogenase activity"/>
    <property type="evidence" value="ECO:0007669"/>
    <property type="project" value="InterPro"/>
</dbReference>
<dbReference type="OrthoDB" id="9803333at2"/>
<evidence type="ECO:0000256" key="8">
    <source>
        <dbReference type="ARBA" id="ARBA00029743"/>
    </source>
</evidence>